<dbReference type="InterPro" id="IPR004199">
    <property type="entry name" value="B-gal_small/dom_5"/>
</dbReference>
<dbReference type="InterPro" id="IPR014718">
    <property type="entry name" value="GH-type_carb-bd"/>
</dbReference>
<keyword evidence="4" id="KW-0326">Glycosidase</keyword>
<sequence length="322" mass="35872">MRVQEKLDSVKLIGNTYSISVNKGSGLLTAYEYNGISLLQSGPMVNIWRATIDNDSRQSKEWKKAGFDAIQHRMDDFSIRFIEEQAAVISVKSTLGAAGLGTCFNVWMTYSVYGSEDVIITTRVLPKEGLPPLPRLGLQMIMPGTFDRLSWFGLGPHECYIDRKVSGRLGVYGGTVQEQFVPYIKPQENGNKADARWAAVTNAMGTGLYIGGMPTFDISASHYDVNQVAKAKHTTDLVRLNETFVNMDYRQAPIGNHSCGEAPPLDCYMLHPEETTFTLRFKPFSNRDISPVQLNRRWPEPIAQEISASSTPIPTLKQEAIL</sequence>
<evidence type="ECO:0000256" key="4">
    <source>
        <dbReference type="ARBA" id="ARBA00023295"/>
    </source>
</evidence>
<dbReference type="PANTHER" id="PTHR46323:SF2">
    <property type="entry name" value="BETA-GALACTOSIDASE"/>
    <property type="match status" value="1"/>
</dbReference>
<gene>
    <name evidence="6" type="ORF">L0M14_11180</name>
</gene>
<dbReference type="SUPFAM" id="SSF74650">
    <property type="entry name" value="Galactose mutarotase-like"/>
    <property type="match status" value="1"/>
</dbReference>
<evidence type="ECO:0000313" key="7">
    <source>
        <dbReference type="Proteomes" id="UP001649230"/>
    </source>
</evidence>
<evidence type="ECO:0000313" key="6">
    <source>
        <dbReference type="EMBL" id="UJF36328.1"/>
    </source>
</evidence>
<dbReference type="Pfam" id="PF02929">
    <property type="entry name" value="Bgal_small_N"/>
    <property type="match status" value="1"/>
</dbReference>
<dbReference type="SMART" id="SM01038">
    <property type="entry name" value="Bgal_small_N"/>
    <property type="match status" value="1"/>
</dbReference>
<name>A0ABY3SSB3_9BACL</name>
<feature type="domain" description="Beta galactosidase small chain/" evidence="5">
    <location>
        <begin position="11"/>
        <end position="282"/>
    </location>
</feature>
<dbReference type="EMBL" id="CP090978">
    <property type="protein sequence ID" value="UJF36328.1"/>
    <property type="molecule type" value="Genomic_DNA"/>
</dbReference>
<evidence type="ECO:0000256" key="1">
    <source>
        <dbReference type="ARBA" id="ARBA00001412"/>
    </source>
</evidence>
<evidence type="ECO:0000259" key="5">
    <source>
        <dbReference type="SMART" id="SM01038"/>
    </source>
</evidence>
<reference evidence="6 7" key="1">
    <citation type="journal article" date="2024" name="Int. J. Syst. Evol. Microbiol.">
        <title>Paenibacillus hexagrammi sp. nov., a novel bacterium isolated from the gut content of Hexagrammos agrammus.</title>
        <authorList>
            <person name="Jung H.K."/>
            <person name="Kim D.G."/>
            <person name="Zin H."/>
            <person name="Park J."/>
            <person name="Jung H."/>
            <person name="Kim Y.O."/>
            <person name="Kong H.J."/>
            <person name="Kim J.W."/>
            <person name="Kim Y.S."/>
        </authorList>
    </citation>
    <scope>NUCLEOTIDE SEQUENCE [LARGE SCALE GENOMIC DNA]</scope>
    <source>
        <strain evidence="6 7">YPD9-1</strain>
    </source>
</reference>
<evidence type="ECO:0000256" key="3">
    <source>
        <dbReference type="ARBA" id="ARBA00022801"/>
    </source>
</evidence>
<keyword evidence="7" id="KW-1185">Reference proteome</keyword>
<comment type="catalytic activity">
    <reaction evidence="1">
        <text>Hydrolysis of terminal non-reducing beta-D-galactose residues in beta-D-galactosides.</text>
        <dbReference type="EC" id="3.2.1.23"/>
    </reaction>
</comment>
<accession>A0ABY3SSB3</accession>
<dbReference type="EC" id="3.2.1.23" evidence="2"/>
<protein>
    <recommendedName>
        <fullName evidence="2">beta-galactosidase</fullName>
        <ecNumber evidence="2">3.2.1.23</ecNumber>
    </recommendedName>
</protein>
<dbReference type="Gene3D" id="2.70.98.10">
    <property type="match status" value="1"/>
</dbReference>
<keyword evidence="3" id="KW-0378">Hydrolase</keyword>
<dbReference type="PANTHER" id="PTHR46323">
    <property type="entry name" value="BETA-GALACTOSIDASE"/>
    <property type="match status" value="1"/>
</dbReference>
<dbReference type="InterPro" id="IPR050347">
    <property type="entry name" value="Bact_Beta-galactosidase"/>
</dbReference>
<evidence type="ECO:0000256" key="2">
    <source>
        <dbReference type="ARBA" id="ARBA00012756"/>
    </source>
</evidence>
<dbReference type="Proteomes" id="UP001649230">
    <property type="component" value="Chromosome"/>
</dbReference>
<dbReference type="InterPro" id="IPR011013">
    <property type="entry name" value="Gal_mutarotase_sf_dom"/>
</dbReference>
<organism evidence="6 7">
    <name type="scientific">Paenibacillus hexagrammi</name>
    <dbReference type="NCBI Taxonomy" id="2908839"/>
    <lineage>
        <taxon>Bacteria</taxon>
        <taxon>Bacillati</taxon>
        <taxon>Bacillota</taxon>
        <taxon>Bacilli</taxon>
        <taxon>Bacillales</taxon>
        <taxon>Paenibacillaceae</taxon>
        <taxon>Paenibacillus</taxon>
    </lineage>
</organism>
<proteinExistence type="predicted"/>